<dbReference type="Proteomes" id="UP000195953">
    <property type="component" value="Chromosome 1"/>
</dbReference>
<name>A0A1Y6GSK9_9XANT</name>
<protein>
    <submittedName>
        <fullName evidence="3">Uncharacterized protein</fullName>
    </submittedName>
</protein>
<accession>A0A1Y6GSK9</accession>
<evidence type="ECO:0000313" key="2">
    <source>
        <dbReference type="EMBL" id="SMQ98178.1"/>
    </source>
</evidence>
<keyword evidence="1" id="KW-1133">Transmembrane helix</keyword>
<keyword evidence="4" id="KW-1185">Reference proteome</keyword>
<reference evidence="3 5" key="1">
    <citation type="submission" date="2017-05" db="EMBL/GenBank/DDBJ databases">
        <authorList>
            <person name="Song R."/>
            <person name="Chenine A.L."/>
            <person name="Ruprecht R.M."/>
        </authorList>
    </citation>
    <scope>NUCLEOTIDE SEQUENCE [LARGE SCALE GENOMIC DNA]</scope>
    <source>
        <strain evidence="3">PD5205</strain>
    </source>
</reference>
<organism evidence="3 5">
    <name type="scientific">Xanthomonas fragariae</name>
    <dbReference type="NCBI Taxonomy" id="48664"/>
    <lineage>
        <taxon>Bacteria</taxon>
        <taxon>Pseudomonadati</taxon>
        <taxon>Pseudomonadota</taxon>
        <taxon>Gammaproteobacteria</taxon>
        <taxon>Lysobacterales</taxon>
        <taxon>Lysobacteraceae</taxon>
        <taxon>Xanthomonas</taxon>
    </lineage>
</organism>
<gene>
    <name evidence="3" type="ORF">PD5205_03076</name>
    <name evidence="2" type="ORF">PD885_00919</name>
</gene>
<dbReference type="EMBL" id="LT853882">
    <property type="protein sequence ID" value="SMQ98178.1"/>
    <property type="molecule type" value="Genomic_DNA"/>
</dbReference>
<proteinExistence type="predicted"/>
<evidence type="ECO:0000313" key="4">
    <source>
        <dbReference type="Proteomes" id="UP000195877"/>
    </source>
</evidence>
<dbReference type="AlphaFoldDB" id="A0A1Y6GSK9"/>
<sequence>MCCMEMALLAHFSAAIVLHMFAPLLINMSPI</sequence>
<evidence type="ECO:0000313" key="5">
    <source>
        <dbReference type="Proteomes" id="UP000195953"/>
    </source>
</evidence>
<keyword evidence="1" id="KW-0472">Membrane</keyword>
<reference evidence="2 4" key="2">
    <citation type="submission" date="2017-05" db="EMBL/GenBank/DDBJ databases">
        <authorList>
            <person name="Blom J."/>
        </authorList>
    </citation>
    <scope>NUCLEOTIDE SEQUENCE [LARGE SCALE GENOMIC DNA]</scope>
    <source>
        <strain evidence="2">PD885</strain>
    </source>
</reference>
<dbReference type="EMBL" id="LT853885">
    <property type="protein sequence ID" value="SMR04358.1"/>
    <property type="molecule type" value="Genomic_DNA"/>
</dbReference>
<evidence type="ECO:0000256" key="1">
    <source>
        <dbReference type="SAM" id="Phobius"/>
    </source>
</evidence>
<feature type="transmembrane region" description="Helical" evidence="1">
    <location>
        <begin position="6"/>
        <end position="26"/>
    </location>
</feature>
<evidence type="ECO:0000313" key="3">
    <source>
        <dbReference type="EMBL" id="SMR04358.1"/>
    </source>
</evidence>
<keyword evidence="1" id="KW-0812">Transmembrane</keyword>
<dbReference type="Proteomes" id="UP000195877">
    <property type="component" value="Chromosome 1"/>
</dbReference>